<dbReference type="EMBL" id="BGPR01040078">
    <property type="protein sequence ID" value="GBO16139.1"/>
    <property type="molecule type" value="Genomic_DNA"/>
</dbReference>
<organism evidence="4 5">
    <name type="scientific">Araneus ventricosus</name>
    <name type="common">Orbweaver spider</name>
    <name type="synonym">Epeira ventricosa</name>
    <dbReference type="NCBI Taxonomy" id="182803"/>
    <lineage>
        <taxon>Eukaryota</taxon>
        <taxon>Metazoa</taxon>
        <taxon>Ecdysozoa</taxon>
        <taxon>Arthropoda</taxon>
        <taxon>Chelicerata</taxon>
        <taxon>Arachnida</taxon>
        <taxon>Araneae</taxon>
        <taxon>Araneomorphae</taxon>
        <taxon>Entelegynae</taxon>
        <taxon>Araneoidea</taxon>
        <taxon>Araneidae</taxon>
        <taxon>Araneus</taxon>
    </lineage>
</organism>
<reference evidence="4 5" key="1">
    <citation type="journal article" date="2019" name="Sci. Rep.">
        <title>Orb-weaving spider Araneus ventricosus genome elucidates the spidroin gene catalogue.</title>
        <authorList>
            <person name="Kono N."/>
            <person name="Nakamura H."/>
            <person name="Ohtoshi R."/>
            <person name="Moran D.A.P."/>
            <person name="Shinohara A."/>
            <person name="Yoshida Y."/>
            <person name="Fujiwara M."/>
            <person name="Mori M."/>
            <person name="Tomita M."/>
            <person name="Arakawa K."/>
        </authorList>
    </citation>
    <scope>NUCLEOTIDE SEQUENCE [LARGE SCALE GENOMIC DNA]</scope>
</reference>
<dbReference type="Proteomes" id="UP000499080">
    <property type="component" value="Unassembled WGS sequence"/>
</dbReference>
<evidence type="ECO:0000313" key="2">
    <source>
        <dbReference type="EMBL" id="GBO16154.1"/>
    </source>
</evidence>
<evidence type="ECO:0000313" key="4">
    <source>
        <dbReference type="EMBL" id="GBO20108.1"/>
    </source>
</evidence>
<comment type="caution">
    <text evidence="4">The sequence shown here is derived from an EMBL/GenBank/DDBJ whole genome shotgun (WGS) entry which is preliminary data.</text>
</comment>
<dbReference type="EMBL" id="BGPR01043502">
    <property type="protein sequence ID" value="GBO20108.1"/>
    <property type="molecule type" value="Genomic_DNA"/>
</dbReference>
<protein>
    <submittedName>
        <fullName evidence="4">Uncharacterized protein</fullName>
    </submittedName>
</protein>
<accession>A0A4Y2V6B1</accession>
<sequence>MEAEAWAFARDLMIFVYNHYNKKYWVRHLNGCKPFQEEMGRTVVSFHVVFSKFLDELSNVICPEICKNEKAFYEFAETLVASYWKGYIFLELITICSCISYVAVCKSGRPRIMNFGCELIVKCFQRLQWDFYAEGGWLNFSIYCMLYARVLQELQAKNHH</sequence>
<gene>
    <name evidence="1" type="ORF">AVEN_122209_1</name>
    <name evidence="3" type="ORF">AVEN_34846_1</name>
    <name evidence="2" type="ORF">AVEN_55553_1</name>
    <name evidence="4" type="ORF">AVEN_88716_1</name>
</gene>
<dbReference type="EMBL" id="BGPR01040088">
    <property type="protein sequence ID" value="GBO16154.1"/>
    <property type="molecule type" value="Genomic_DNA"/>
</dbReference>
<dbReference type="AlphaFoldDB" id="A0A4Y2V6B1"/>
<proteinExistence type="predicted"/>
<keyword evidence="5" id="KW-1185">Reference proteome</keyword>
<evidence type="ECO:0000313" key="5">
    <source>
        <dbReference type="Proteomes" id="UP000499080"/>
    </source>
</evidence>
<dbReference type="OrthoDB" id="6437443at2759"/>
<dbReference type="EMBL" id="BGPR01043500">
    <property type="protein sequence ID" value="GBO20105.1"/>
    <property type="molecule type" value="Genomic_DNA"/>
</dbReference>
<evidence type="ECO:0000313" key="3">
    <source>
        <dbReference type="EMBL" id="GBO20105.1"/>
    </source>
</evidence>
<name>A0A4Y2V6B1_ARAVE</name>
<evidence type="ECO:0000313" key="1">
    <source>
        <dbReference type="EMBL" id="GBO16139.1"/>
    </source>
</evidence>